<feature type="transmembrane region" description="Helical" evidence="3">
    <location>
        <begin position="319"/>
        <end position="339"/>
    </location>
</feature>
<evidence type="ECO:0000313" key="6">
    <source>
        <dbReference type="Proteomes" id="UP000029665"/>
    </source>
</evidence>
<reference evidence="5" key="1">
    <citation type="submission" date="2014-01" db="EMBL/GenBank/DDBJ databases">
        <title>The genome of the white-rot fungus Pycnoporus cinnabarinus: a basidiomycete model with a versatile arsenal for lignocellulosic biomass breakdown.</title>
        <authorList>
            <person name="Levasseur A."/>
            <person name="Lomascolo A."/>
            <person name="Ruiz-Duenas F.J."/>
            <person name="Uzan E."/>
            <person name="Piumi F."/>
            <person name="Kues U."/>
            <person name="Ram A.F.J."/>
            <person name="Murat C."/>
            <person name="Haon M."/>
            <person name="Benoit I."/>
            <person name="Arfi Y."/>
            <person name="Chevret D."/>
            <person name="Drula E."/>
            <person name="Kwon M.J."/>
            <person name="Gouret P."/>
            <person name="Lesage-Meessen L."/>
            <person name="Lombard V."/>
            <person name="Mariette J."/>
            <person name="Noirot C."/>
            <person name="Park J."/>
            <person name="Patyshakuliyeva A."/>
            <person name="Wieneger R.A.B."/>
            <person name="Wosten H.A.B."/>
            <person name="Martin F."/>
            <person name="Coutinho P.M."/>
            <person name="de Vries R."/>
            <person name="Martinez A.T."/>
            <person name="Klopp C."/>
            <person name="Pontarotti P."/>
            <person name="Henrissat B."/>
            <person name="Record E."/>
        </authorList>
    </citation>
    <scope>NUCLEOTIDE SEQUENCE [LARGE SCALE GENOMIC DNA]</scope>
    <source>
        <strain evidence="5">BRFM137</strain>
    </source>
</reference>
<proteinExistence type="inferred from homology"/>
<evidence type="ECO:0000259" key="4">
    <source>
        <dbReference type="PROSITE" id="PS50850"/>
    </source>
</evidence>
<protein>
    <recommendedName>
        <fullName evidence="4">Major facilitator superfamily (MFS) profile domain-containing protein</fullName>
    </recommendedName>
</protein>
<dbReference type="Gene3D" id="1.20.1250.20">
    <property type="entry name" value="MFS general substrate transporter like domains"/>
    <property type="match status" value="2"/>
</dbReference>
<feature type="transmembrane region" description="Helical" evidence="3">
    <location>
        <begin position="211"/>
        <end position="228"/>
    </location>
</feature>
<dbReference type="InterPro" id="IPR036259">
    <property type="entry name" value="MFS_trans_sf"/>
</dbReference>
<keyword evidence="3" id="KW-0812">Transmembrane</keyword>
<comment type="caution">
    <text evidence="5">The sequence shown here is derived from an EMBL/GenBank/DDBJ whole genome shotgun (WGS) entry which is preliminary data.</text>
</comment>
<dbReference type="Pfam" id="PF07690">
    <property type="entry name" value="MFS_1"/>
    <property type="match status" value="1"/>
</dbReference>
<dbReference type="InterPro" id="IPR020846">
    <property type="entry name" value="MFS_dom"/>
</dbReference>
<dbReference type="Proteomes" id="UP000029665">
    <property type="component" value="Unassembled WGS sequence"/>
</dbReference>
<dbReference type="SUPFAM" id="SSF103473">
    <property type="entry name" value="MFS general substrate transporter"/>
    <property type="match status" value="1"/>
</dbReference>
<evidence type="ECO:0000256" key="1">
    <source>
        <dbReference type="ARBA" id="ARBA00004141"/>
    </source>
</evidence>
<feature type="domain" description="Major facilitator superfamily (MFS) profile" evidence="4">
    <location>
        <begin position="1"/>
        <end position="341"/>
    </location>
</feature>
<sequence>MIRRFDNVKLISLAGAFIMSVGIFTASFCTQLWQLYLTQGLLYGIGSSMYYFPIMSLTPAYFDRNRGAAMGIVLAGSGIGGLVLSPVFHILLTRIGIQWALRILGLWNFALGIPISSVLTKKHGAAASATGGTRVSMAMMKRGTFILQSLGALLQAAGNMVPVYFLTTYSVSVLSYSSSTGSLLLAVNTAVNSAARIGMGVLADRVGRQNTMVLSVIFSGVAVFALWYDSDRARFLAFIVFYGILAGGYNALLPTTIAEVYGVQNYSSVNAFIYFIRGLGALFGAPIAGLILGSHQRGTRLSGGLVNNLNLLKTRYNDVAIFDGVLLLAAGVCVAYVRWLDARDKGGWSWKA</sequence>
<dbReference type="EMBL" id="CCBP010000121">
    <property type="protein sequence ID" value="CDO73393.1"/>
    <property type="molecule type" value="Genomic_DNA"/>
</dbReference>
<dbReference type="PROSITE" id="PS50850">
    <property type="entry name" value="MFS"/>
    <property type="match status" value="1"/>
</dbReference>
<dbReference type="OMA" id="CVAYVRW"/>
<keyword evidence="3" id="KW-1133">Transmembrane helix</keyword>
<keyword evidence="3" id="KW-0472">Membrane</keyword>
<feature type="transmembrane region" description="Helical" evidence="3">
    <location>
        <begin position="145"/>
        <end position="166"/>
    </location>
</feature>
<feature type="transmembrane region" description="Helical" evidence="3">
    <location>
        <begin position="99"/>
        <end position="119"/>
    </location>
</feature>
<dbReference type="OrthoDB" id="2213137at2759"/>
<dbReference type="InterPro" id="IPR011701">
    <property type="entry name" value="MFS"/>
</dbReference>
<dbReference type="InterPro" id="IPR050327">
    <property type="entry name" value="Proton-linked_MCT"/>
</dbReference>
<feature type="transmembrane region" description="Helical" evidence="3">
    <location>
        <begin position="235"/>
        <end position="252"/>
    </location>
</feature>
<dbReference type="GO" id="GO:0016020">
    <property type="term" value="C:membrane"/>
    <property type="evidence" value="ECO:0007669"/>
    <property type="project" value="UniProtKB-SubCell"/>
</dbReference>
<evidence type="ECO:0000313" key="5">
    <source>
        <dbReference type="EMBL" id="CDO73393.1"/>
    </source>
</evidence>
<gene>
    <name evidence="5" type="ORF">BN946_scf185013.g27</name>
</gene>
<keyword evidence="6" id="KW-1185">Reference proteome</keyword>
<feature type="transmembrane region" description="Helical" evidence="3">
    <location>
        <begin position="40"/>
        <end position="62"/>
    </location>
</feature>
<organism evidence="5 6">
    <name type="scientific">Pycnoporus cinnabarinus</name>
    <name type="common">Cinnabar-red polypore</name>
    <name type="synonym">Trametes cinnabarina</name>
    <dbReference type="NCBI Taxonomy" id="5643"/>
    <lineage>
        <taxon>Eukaryota</taxon>
        <taxon>Fungi</taxon>
        <taxon>Dikarya</taxon>
        <taxon>Basidiomycota</taxon>
        <taxon>Agaricomycotina</taxon>
        <taxon>Agaricomycetes</taxon>
        <taxon>Polyporales</taxon>
        <taxon>Polyporaceae</taxon>
        <taxon>Trametes</taxon>
    </lineage>
</organism>
<feature type="transmembrane region" description="Helical" evidence="3">
    <location>
        <begin position="12"/>
        <end position="33"/>
    </location>
</feature>
<dbReference type="GO" id="GO:0022857">
    <property type="term" value="F:transmembrane transporter activity"/>
    <property type="evidence" value="ECO:0007669"/>
    <property type="project" value="InterPro"/>
</dbReference>
<feature type="transmembrane region" description="Helical" evidence="3">
    <location>
        <begin position="272"/>
        <end position="292"/>
    </location>
</feature>
<name>A0A060SLU1_PYCCI</name>
<dbReference type="PANTHER" id="PTHR11360">
    <property type="entry name" value="MONOCARBOXYLATE TRANSPORTER"/>
    <property type="match status" value="1"/>
</dbReference>
<feature type="transmembrane region" description="Helical" evidence="3">
    <location>
        <begin position="68"/>
        <end position="92"/>
    </location>
</feature>
<accession>A0A060SLU1</accession>
<evidence type="ECO:0000256" key="2">
    <source>
        <dbReference type="ARBA" id="ARBA00006727"/>
    </source>
</evidence>
<comment type="subcellular location">
    <subcellularLocation>
        <location evidence="1">Membrane</location>
        <topology evidence="1">Multi-pass membrane protein</topology>
    </subcellularLocation>
</comment>
<evidence type="ECO:0000256" key="3">
    <source>
        <dbReference type="SAM" id="Phobius"/>
    </source>
</evidence>
<dbReference type="AlphaFoldDB" id="A0A060SLU1"/>
<comment type="similarity">
    <text evidence="2">Belongs to the major facilitator superfamily. Monocarboxylate porter (TC 2.A.1.13) family.</text>
</comment>
<dbReference type="PANTHER" id="PTHR11360:SF284">
    <property type="entry name" value="EG:103B4.3 PROTEIN-RELATED"/>
    <property type="match status" value="1"/>
</dbReference>
<dbReference type="HOGENOM" id="CLU_001265_1_2_1"/>